<dbReference type="Pfam" id="PF00567">
    <property type="entry name" value="TUDOR"/>
    <property type="match status" value="1"/>
</dbReference>
<keyword evidence="5" id="KW-0963">Cytoplasm</keyword>
<evidence type="ECO:0000313" key="13">
    <source>
        <dbReference type="Proteomes" id="UP000515150"/>
    </source>
</evidence>
<gene>
    <name evidence="14" type="primary">tdrd5</name>
</gene>
<keyword evidence="13" id="KW-1185">Reference proteome</keyword>
<dbReference type="KEGG" id="bspl:114853528"/>
<feature type="domain" description="HTH OST-type" evidence="12">
    <location>
        <begin position="410"/>
        <end position="486"/>
    </location>
</feature>
<dbReference type="InterPro" id="IPR035437">
    <property type="entry name" value="SNase_OB-fold_sf"/>
</dbReference>
<evidence type="ECO:0000256" key="3">
    <source>
        <dbReference type="ARBA" id="ARBA00013420"/>
    </source>
</evidence>
<reference evidence="14" key="1">
    <citation type="submission" date="2025-08" db="UniProtKB">
        <authorList>
            <consortium name="RefSeq"/>
        </authorList>
    </citation>
    <scope>IDENTIFICATION</scope>
</reference>
<evidence type="ECO:0000256" key="4">
    <source>
        <dbReference type="ARBA" id="ARBA00022473"/>
    </source>
</evidence>
<name>A0A6P7M944_BETSP</name>
<evidence type="ECO:0000256" key="8">
    <source>
        <dbReference type="ARBA" id="ARBA00022871"/>
    </source>
</evidence>
<evidence type="ECO:0000259" key="11">
    <source>
        <dbReference type="PROSITE" id="PS50304"/>
    </source>
</evidence>
<dbReference type="FunCoup" id="A0A6P7M944">
    <property type="interactions" value="775"/>
</dbReference>
<dbReference type="GO" id="GO:0007283">
    <property type="term" value="P:spermatogenesis"/>
    <property type="evidence" value="ECO:0007669"/>
    <property type="project" value="UniProtKB-KW"/>
</dbReference>
<comment type="similarity">
    <text evidence="2">Belongs to the TDRD5 family.</text>
</comment>
<feature type="region of interest" description="Disordered" evidence="9">
    <location>
        <begin position="517"/>
        <end position="537"/>
    </location>
</feature>
<evidence type="ECO:0000256" key="1">
    <source>
        <dbReference type="ARBA" id="ARBA00004496"/>
    </source>
</evidence>
<feature type="compositionally biased region" description="Basic and acidic residues" evidence="9">
    <location>
        <begin position="519"/>
        <end position="532"/>
    </location>
</feature>
<evidence type="ECO:0000256" key="9">
    <source>
        <dbReference type="SAM" id="MobiDB-lite"/>
    </source>
</evidence>
<dbReference type="Gene3D" id="2.40.50.90">
    <property type="match status" value="1"/>
</dbReference>
<dbReference type="InterPro" id="IPR050621">
    <property type="entry name" value="Tudor_domain_containing"/>
</dbReference>
<dbReference type="RefSeq" id="XP_029002822.1">
    <property type="nucleotide sequence ID" value="XM_029146989.3"/>
</dbReference>
<dbReference type="InParanoid" id="A0A6P7M944"/>
<feature type="domain" description="HTH OST-type" evidence="12">
    <location>
        <begin position="227"/>
        <end position="303"/>
    </location>
</feature>
<dbReference type="Gene3D" id="2.30.30.140">
    <property type="match status" value="1"/>
</dbReference>
<feature type="domain" description="Tudor" evidence="11">
    <location>
        <begin position="632"/>
        <end position="690"/>
    </location>
</feature>
<evidence type="ECO:0000256" key="5">
    <source>
        <dbReference type="ARBA" id="ARBA00022490"/>
    </source>
</evidence>
<protein>
    <recommendedName>
        <fullName evidence="3">Tudor domain-containing protein 5</fullName>
    </recommendedName>
</protein>
<dbReference type="SUPFAM" id="SSF63748">
    <property type="entry name" value="Tudor/PWWP/MBT"/>
    <property type="match status" value="1"/>
</dbReference>
<dbReference type="GO" id="GO:0005737">
    <property type="term" value="C:cytoplasm"/>
    <property type="evidence" value="ECO:0007669"/>
    <property type="project" value="UniProtKB-SubCell"/>
</dbReference>
<dbReference type="PROSITE" id="PS51644">
    <property type="entry name" value="HTH_OST"/>
    <property type="match status" value="3"/>
</dbReference>
<feature type="signal peptide" evidence="10">
    <location>
        <begin position="1"/>
        <end position="19"/>
    </location>
</feature>
<dbReference type="PANTHER" id="PTHR22948:SF19">
    <property type="entry name" value="TUDOR DOMAIN-CONTAINING PROTEIN 5"/>
    <property type="match status" value="1"/>
</dbReference>
<sequence length="853" mass="95088">MFGFLFFSKMILILSLIDGELPEQVSVSVREHLWGLPALHVCSLHADAPAAGDRVDRRLYLLTDPPPVQQDVAERVLGENVPDRCLHQSLQHSGKMSQEDVLATLKKDVRSLLISSKMGLDANQLKQDYFKMLGHPMPLKQLGFKNIFDMMKEIPDVVSINLRPDGSHILKAVGNKSTQSIENLVAKQRVSKTDIRQKLRRRGDAASFMPRYGHRPSSVLPPRRGCAPLMLPAQLRAQLHILLSQGPLRLCDLEACYLSCFGHPLRVHNYGFYSTGEMLGAAADLVLIQQSRLGSIVKLREPMLHTTLHKPLKSRLKDESKMRPGYVQTQAVSPAKVAVNKSPLNQMSVEPTLVPVLNGSAAVGEKSNVEKNQEAQLELGQKSQPFQNRILELEEELRLGILENGLAGTISQDLKDNMRKVVSQHSSGLSVQELPCQYKKVFGEDLPLVQNGFVSVTELVGAMSDIFRLKPVEYHNGSDWVVMDLEDKVSTQSDLNQTRTVGVKQPFMSYYLSCGESPWESKQDGEDAKTTADDATEGTQETMSNMYATIHVRHSHAVPPDALLSQRLKPPTCNRARELVEVVVERVVSPGHFYIRFSKSKEALAMEDMMIDMRRCYTNPAVSQHYRLPEQLVRRGQVCCVSPEQIWFYRVVIHRIVSLTQVEVYYVDFGNMNVVQNADLKFLKSSYSVLPAQAVPSSLAGIVPNTGNWTAAATASFKNLCSDRTLVGALDFYTGDVLQLYLCDTHTPDDIYIHTVLLSQGHGAPCSPSACTALCVQVNPVSLYLGEGKVKLPEVDVTAISRPNSTDSQFTLKIDKEEMPGLELYEDIEDSLHLKENPFSVLITKQHTRDLTL</sequence>
<keyword evidence="10" id="KW-0732">Signal</keyword>
<evidence type="ECO:0000256" key="10">
    <source>
        <dbReference type="SAM" id="SignalP"/>
    </source>
</evidence>
<dbReference type="OrthoDB" id="10052065at2759"/>
<evidence type="ECO:0000259" key="12">
    <source>
        <dbReference type="PROSITE" id="PS51644"/>
    </source>
</evidence>
<accession>A0A6P7M944</accession>
<comment type="subcellular location">
    <subcellularLocation>
        <location evidence="1">Cytoplasm</location>
    </subcellularLocation>
</comment>
<dbReference type="InterPro" id="IPR041966">
    <property type="entry name" value="LOTUS-like"/>
</dbReference>
<evidence type="ECO:0000256" key="2">
    <source>
        <dbReference type="ARBA" id="ARBA00010384"/>
    </source>
</evidence>
<evidence type="ECO:0000256" key="7">
    <source>
        <dbReference type="ARBA" id="ARBA00022782"/>
    </source>
</evidence>
<dbReference type="InterPro" id="IPR002999">
    <property type="entry name" value="Tudor"/>
</dbReference>
<keyword evidence="6" id="KW-0677">Repeat</keyword>
<organism evidence="13 14">
    <name type="scientific">Betta splendens</name>
    <name type="common">Siamese fighting fish</name>
    <dbReference type="NCBI Taxonomy" id="158456"/>
    <lineage>
        <taxon>Eukaryota</taxon>
        <taxon>Metazoa</taxon>
        <taxon>Chordata</taxon>
        <taxon>Craniata</taxon>
        <taxon>Vertebrata</taxon>
        <taxon>Euteleostomi</taxon>
        <taxon>Actinopterygii</taxon>
        <taxon>Neopterygii</taxon>
        <taxon>Teleostei</taxon>
        <taxon>Neoteleostei</taxon>
        <taxon>Acanthomorphata</taxon>
        <taxon>Anabantaria</taxon>
        <taxon>Anabantiformes</taxon>
        <taxon>Anabantoidei</taxon>
        <taxon>Osphronemidae</taxon>
        <taxon>Betta</taxon>
    </lineage>
</organism>
<dbReference type="Proteomes" id="UP000515150">
    <property type="component" value="Chromosome 4"/>
</dbReference>
<dbReference type="CTD" id="163589"/>
<dbReference type="Pfam" id="PF12872">
    <property type="entry name" value="OST-HTH"/>
    <property type="match status" value="3"/>
</dbReference>
<dbReference type="PROSITE" id="PS50304">
    <property type="entry name" value="TUDOR"/>
    <property type="match status" value="1"/>
</dbReference>
<evidence type="ECO:0000256" key="6">
    <source>
        <dbReference type="ARBA" id="ARBA00022737"/>
    </source>
</evidence>
<dbReference type="Gene3D" id="3.30.420.610">
    <property type="entry name" value="LOTUS domain-like"/>
    <property type="match status" value="3"/>
</dbReference>
<evidence type="ECO:0000313" key="14">
    <source>
        <dbReference type="RefSeq" id="XP_029002822.1"/>
    </source>
</evidence>
<dbReference type="InterPro" id="IPR025605">
    <property type="entry name" value="OST-HTH/LOTUS_dom"/>
</dbReference>
<keyword evidence="8" id="KW-0744">Spermatogenesis</keyword>
<dbReference type="GO" id="GO:0030154">
    <property type="term" value="P:cell differentiation"/>
    <property type="evidence" value="ECO:0007669"/>
    <property type="project" value="UniProtKB-KW"/>
</dbReference>
<feature type="chain" id="PRO_5027791528" description="Tudor domain-containing protein 5" evidence="10">
    <location>
        <begin position="20"/>
        <end position="853"/>
    </location>
</feature>
<dbReference type="AlphaFoldDB" id="A0A6P7M944"/>
<dbReference type="GeneID" id="114853528"/>
<dbReference type="PANTHER" id="PTHR22948">
    <property type="entry name" value="TUDOR DOMAIN CONTAINING PROTEIN"/>
    <property type="match status" value="1"/>
</dbReference>
<keyword evidence="7" id="KW-0221">Differentiation</keyword>
<keyword evidence="4" id="KW-0217">Developmental protein</keyword>
<proteinExistence type="inferred from homology"/>
<feature type="domain" description="HTH OST-type" evidence="12">
    <location>
        <begin position="101"/>
        <end position="174"/>
    </location>
</feature>